<accession>A0A2K9P576</accession>
<dbReference type="RefSeq" id="WP_102366540.1">
    <property type="nucleotide sequence ID" value="NZ_CP020991.1"/>
</dbReference>
<dbReference type="InterPro" id="IPR024207">
    <property type="entry name" value="CotJB_dom"/>
</dbReference>
<dbReference type="Pfam" id="PF12652">
    <property type="entry name" value="CotJB"/>
    <property type="match status" value="1"/>
</dbReference>
<evidence type="ECO:0000259" key="1">
    <source>
        <dbReference type="Pfam" id="PF12652"/>
    </source>
</evidence>
<organism evidence="2 3">
    <name type="scientific">Monoglobus pectinilyticus</name>
    <dbReference type="NCBI Taxonomy" id="1981510"/>
    <lineage>
        <taxon>Bacteria</taxon>
        <taxon>Bacillati</taxon>
        <taxon>Bacillota</taxon>
        <taxon>Clostridia</taxon>
        <taxon>Monoglobales</taxon>
        <taxon>Monoglobaceae</taxon>
        <taxon>Monoglobus</taxon>
    </lineage>
</organism>
<dbReference type="AlphaFoldDB" id="A0A2K9P576"/>
<dbReference type="GeneID" id="98063652"/>
<feature type="domain" description="Protein CotJB" evidence="1">
    <location>
        <begin position="5"/>
        <end position="80"/>
    </location>
</feature>
<keyword evidence="3" id="KW-1185">Reference proteome</keyword>
<sequence>MNAREELLKKLSAYSFAEKEWNLYLDTHPNDRDGLMMHRRMADKAKELSKEFEEKFGPLTTMNVTNTECFDWIEEPWPWDNV</sequence>
<gene>
    <name evidence="2" type="ORF">B9O19_02285</name>
</gene>
<dbReference type="EMBL" id="CP020991">
    <property type="protein sequence ID" value="AUO20425.1"/>
    <property type="molecule type" value="Genomic_DNA"/>
</dbReference>
<dbReference type="OrthoDB" id="9804099at2"/>
<evidence type="ECO:0000313" key="3">
    <source>
        <dbReference type="Proteomes" id="UP000235589"/>
    </source>
</evidence>
<keyword evidence="2" id="KW-0946">Virion</keyword>
<reference evidence="2 3" key="1">
    <citation type="submission" date="2017-04" db="EMBL/GenBank/DDBJ databases">
        <title>Monoglobus pectinilyticus 14 draft genome.</title>
        <authorList>
            <person name="Kim C."/>
            <person name="Rosendale D.I."/>
            <person name="Kelly W.J."/>
            <person name="Tannock G.W."/>
            <person name="Patchett M.L."/>
            <person name="Jordens J.Z."/>
        </authorList>
    </citation>
    <scope>NUCLEOTIDE SEQUENCE [LARGE SCALE GENOMIC DNA]</scope>
    <source>
        <strain evidence="2 3">14</strain>
    </source>
</reference>
<dbReference type="Proteomes" id="UP000235589">
    <property type="component" value="Chromosome"/>
</dbReference>
<evidence type="ECO:0000313" key="2">
    <source>
        <dbReference type="EMBL" id="AUO20425.1"/>
    </source>
</evidence>
<proteinExistence type="predicted"/>
<keyword evidence="2" id="KW-0167">Capsid protein</keyword>
<dbReference type="KEGG" id="mpec:B9O19_02285"/>
<protein>
    <submittedName>
        <fullName evidence="2">Spore coat protein CotJB</fullName>
    </submittedName>
</protein>
<name>A0A2K9P576_9FIRM</name>